<protein>
    <submittedName>
        <fullName evidence="1">Uncharacterized protein</fullName>
    </submittedName>
</protein>
<dbReference type="GeneID" id="4357256"/>
<gene>
    <name evidence="1" type="ORF">TB927.1.1810</name>
</gene>
<dbReference type="AlphaFoldDB" id="Q4GZ38"/>
<dbReference type="RefSeq" id="XP_001218883.1">
    <property type="nucleotide sequence ID" value="XM_001218882.1"/>
</dbReference>
<organism evidence="1 2">
    <name type="scientific">Trypanosoma brucei brucei (strain 927/4 GUTat10.1)</name>
    <dbReference type="NCBI Taxonomy" id="185431"/>
    <lineage>
        <taxon>Eukaryota</taxon>
        <taxon>Discoba</taxon>
        <taxon>Euglenozoa</taxon>
        <taxon>Kinetoplastea</taxon>
        <taxon>Metakinetoplastina</taxon>
        <taxon>Trypanosomatida</taxon>
        <taxon>Trypanosomatidae</taxon>
        <taxon>Trypanosoma</taxon>
    </lineage>
</organism>
<dbReference type="EMBL" id="AL929603">
    <property type="protein sequence ID" value="CAJ16203.1"/>
    <property type="molecule type" value="Genomic_DNA"/>
</dbReference>
<dbReference type="InParanoid" id="Q4GZ38"/>
<reference evidence="2" key="2">
    <citation type="journal article" date="2005" name="Science">
        <title>The genome of the African trypanosome Trypanosoma brucei.</title>
        <authorList>
            <person name="Berriman M."/>
            <person name="Ghedin E."/>
            <person name="Hertz-Fowler C."/>
            <person name="Blandin G."/>
            <person name="Renauld H."/>
            <person name="Bartholomeu D.C."/>
            <person name="Lennard N.J."/>
            <person name="Caler E."/>
            <person name="Hamlin N.E."/>
            <person name="Haas B."/>
            <person name="Bohme U."/>
            <person name="Hannick L."/>
            <person name="Aslett M.A."/>
            <person name="Shallom J."/>
            <person name="Marcello L."/>
            <person name="Hou L."/>
            <person name="Wickstead B."/>
            <person name="Alsmark U.C."/>
            <person name="Arrowsmith C."/>
            <person name="Atkin R.J."/>
            <person name="Barron A.J."/>
            <person name="Bringaud F."/>
            <person name="Brooks K."/>
            <person name="Carrington M."/>
            <person name="Cherevach I."/>
            <person name="Chillingworth T.J."/>
            <person name="Churcher C."/>
            <person name="Clark L.N."/>
            <person name="Corton C.H."/>
            <person name="Cronin A."/>
            <person name="Davies R.M."/>
            <person name="Doggett J."/>
            <person name="Djikeng A."/>
            <person name="Feldblyum T."/>
            <person name="Field M.C."/>
            <person name="Fraser A."/>
            <person name="Goodhead I."/>
            <person name="Hance Z."/>
            <person name="Harper D."/>
            <person name="Harris B.R."/>
            <person name="Hauser H."/>
            <person name="Hostetler J."/>
            <person name="Ivens A."/>
            <person name="Jagels K."/>
            <person name="Johnson D."/>
            <person name="Johnson J."/>
            <person name="Jones K."/>
            <person name="Kerhornou A.X."/>
            <person name="Koo H."/>
            <person name="Larke N."/>
            <person name="Landfear S."/>
            <person name="Larkin C."/>
            <person name="Leech V."/>
            <person name="Line A."/>
            <person name="Lord A."/>
            <person name="Macleod A."/>
            <person name="Mooney P.J."/>
            <person name="Moule S."/>
            <person name="Martin D.M."/>
            <person name="Morgan G.W."/>
            <person name="Mungall K."/>
            <person name="Norbertczak H."/>
            <person name="Ormond D."/>
            <person name="Pai G."/>
            <person name="Peacock C.S."/>
            <person name="Peterson J."/>
            <person name="Quail M.A."/>
            <person name="Rabbinowitsch E."/>
            <person name="Rajandream M.A."/>
            <person name="Reitter C."/>
            <person name="Salzberg S.L."/>
            <person name="Sanders M."/>
            <person name="Schobel S."/>
            <person name="Sharp S."/>
            <person name="Simmonds M."/>
            <person name="Simpson A.J."/>
            <person name="Tallon L."/>
            <person name="Turner C.M."/>
            <person name="Tait A."/>
            <person name="Tivey A.R."/>
            <person name="Van Aken S."/>
            <person name="Walker D."/>
            <person name="Wanless D."/>
            <person name="Wang S."/>
            <person name="White B."/>
            <person name="White O."/>
            <person name="Whitehead S."/>
            <person name="Woodward J."/>
            <person name="Wortman J."/>
            <person name="Adams M.D."/>
            <person name="Embley T.M."/>
            <person name="Gull K."/>
            <person name="Ullu E."/>
            <person name="Barry J.D."/>
            <person name="Fairlamb A.H."/>
            <person name="Opperdoes F."/>
            <person name="Barrell B.G."/>
            <person name="Donelson J.E."/>
            <person name="Hall N."/>
            <person name="Fraser C.M."/>
            <person name="Melville S.E."/>
            <person name="El-Sayed N.M."/>
        </authorList>
    </citation>
    <scope>NUCLEOTIDE SEQUENCE [LARGE SCALE GENOMIC DNA]</scope>
    <source>
        <strain evidence="2">927/4 GUTat10.1</strain>
    </source>
</reference>
<name>Q4GZ38_TRYB2</name>
<dbReference type="Proteomes" id="UP000008524">
    <property type="component" value="Chromosome 1"/>
</dbReference>
<sequence>MFRCKNRVSKYTKGKEKNNRLLGRVVSIKIFFSFSNHKSRKLNKLICLLKISLPLCETLYISTRAGSSKRTVKRVGEYFDVCFSVEFNNLLFPVTHSLTHSLTHSHTHVNA</sequence>
<accession>Q4GZ38</accession>
<reference evidence="1 2" key="1">
    <citation type="journal article" date="2003" name="Nucleic Acids Res.">
        <title>The DNA sequence of chromosome I of an African trypanosome: gene content, chromosome organisation, recombination and polymorphism.</title>
        <authorList>
            <person name="Hall N."/>
            <person name="Berriman M."/>
            <person name="Lennard N.J."/>
            <person name="Harris B.R."/>
            <person name="Hertz-Fowler C."/>
            <person name="Bart-Delabesse E.N."/>
            <person name="Gerrare C.S."/>
            <person name="Atkin R.J."/>
            <person name="Barron A.J."/>
            <person name="Bowman S."/>
            <person name="Bray-Allen S.P."/>
            <person name="Bringaud F."/>
            <person name="Clark L.N."/>
            <person name="Corton C.H."/>
            <person name="Cronin A."/>
            <person name="Davies R."/>
            <person name="Doggett J."/>
            <person name="Fraser A."/>
            <person name="Gruter E."/>
            <person name="Hall S."/>
            <person name="Harper A.D."/>
            <person name="Kay M.P."/>
            <person name="Leech V."/>
            <person name="Mayes R."/>
            <person name="Price C."/>
            <person name="Quail M.A."/>
            <person name="Rabbinowitch E."/>
            <person name="Reitter C."/>
            <person name="Rutherford K."/>
            <person name="Sasse J."/>
            <person name="Sharp S."/>
            <person name="Shownkeen R."/>
            <person name="Macleod A."/>
            <person name="Taylor S."/>
            <person name="Tweedie A."/>
            <person name="Turner C.M.R."/>
            <person name="Tait A."/>
            <person name="Gull K."/>
            <person name="Barrell B."/>
            <person name="Melville S.E."/>
        </authorList>
    </citation>
    <scope>NUCLEOTIDE SEQUENCE [LARGE SCALE GENOMIC DNA]</scope>
    <source>
        <strain evidence="1 2">927/4 GUTat10.1</strain>
    </source>
</reference>
<evidence type="ECO:0000313" key="2">
    <source>
        <dbReference type="Proteomes" id="UP000008524"/>
    </source>
</evidence>
<keyword evidence="2" id="KW-1185">Reference proteome</keyword>
<dbReference type="PaxDb" id="5691-CAJ16203"/>
<evidence type="ECO:0000313" key="1">
    <source>
        <dbReference type="EMBL" id="CAJ16203.1"/>
    </source>
</evidence>
<dbReference type="KEGG" id="tbr:TB927.1.1810"/>
<proteinExistence type="predicted"/>